<evidence type="ECO:0000313" key="2">
    <source>
        <dbReference type="Proteomes" id="UP000041254"/>
    </source>
</evidence>
<organism evidence="1 2">
    <name type="scientific">Vitrella brassicaformis (strain CCMP3155)</name>
    <dbReference type="NCBI Taxonomy" id="1169540"/>
    <lineage>
        <taxon>Eukaryota</taxon>
        <taxon>Sar</taxon>
        <taxon>Alveolata</taxon>
        <taxon>Colpodellida</taxon>
        <taxon>Vitrellaceae</taxon>
        <taxon>Vitrella</taxon>
    </lineage>
</organism>
<dbReference type="EMBL" id="CDMY01000624">
    <property type="protein sequence ID" value="CEM26723.1"/>
    <property type="molecule type" value="Genomic_DNA"/>
</dbReference>
<sequence>MPRFVGPCYEVICSPGGDLVPGSFNVLTAGAMFSLTTTEVCNLSSSGVRDLLLCEFTFGRLPSDLQTDTFIERVAADVECLARNCQDCSQLRRDIASVLLSQWKPHPQMSGSGQGYHLQPAADAQTDVRVWVPSANEADVLSKAEEKNINARRIPLDEAGETPPMDYCVCIEMKGTTQSVVSELLKSSYLVAELLNSRYALTNMMKKRTTVFLIRRRHAFGKVSCEEEREETFFEQPCSMPSDSTRAYLTAIRGAYARLKDDRNLTNGPALPAPIPPIPPIDFNSTIHSSDGRPRASWFHSESH</sequence>
<dbReference type="AlphaFoldDB" id="A0A0G4GC45"/>
<name>A0A0G4GC45_VITBC</name>
<dbReference type="InParanoid" id="A0A0G4GC45"/>
<keyword evidence="2" id="KW-1185">Reference proteome</keyword>
<accession>A0A0G4GC45</accession>
<protein>
    <submittedName>
        <fullName evidence="1">Uncharacterized protein</fullName>
    </submittedName>
</protein>
<evidence type="ECO:0000313" key="1">
    <source>
        <dbReference type="EMBL" id="CEM26723.1"/>
    </source>
</evidence>
<gene>
    <name evidence="1" type="ORF">Vbra_22122</name>
</gene>
<dbReference type="VEuPathDB" id="CryptoDB:Vbra_22122"/>
<proteinExistence type="predicted"/>
<reference evidence="1 2" key="1">
    <citation type="submission" date="2014-11" db="EMBL/GenBank/DDBJ databases">
        <authorList>
            <person name="Zhu J."/>
            <person name="Qi W."/>
            <person name="Song R."/>
        </authorList>
    </citation>
    <scope>NUCLEOTIDE SEQUENCE [LARGE SCALE GENOMIC DNA]</scope>
</reference>
<dbReference type="Proteomes" id="UP000041254">
    <property type="component" value="Unassembled WGS sequence"/>
</dbReference>